<name>A0A645JLU7_9ZZZZ</name>
<organism evidence="1">
    <name type="scientific">bioreactor metagenome</name>
    <dbReference type="NCBI Taxonomy" id="1076179"/>
    <lineage>
        <taxon>unclassified sequences</taxon>
        <taxon>metagenomes</taxon>
        <taxon>ecological metagenomes</taxon>
    </lineage>
</organism>
<protein>
    <submittedName>
        <fullName evidence="1">Uncharacterized protein</fullName>
    </submittedName>
</protein>
<dbReference type="EMBL" id="VSSQ01145785">
    <property type="protein sequence ID" value="MPN64635.1"/>
    <property type="molecule type" value="Genomic_DNA"/>
</dbReference>
<dbReference type="AlphaFoldDB" id="A0A645JLU7"/>
<sequence>MRHARDRRLQHGRMLHQSTLHFKRTNAVAGRFNDIVAAADIPKISVLVLPRNVACVVKSIVPYFMRQLVIFIITEEHSDRNLFICTDNDLARLARRA</sequence>
<comment type="caution">
    <text evidence="1">The sequence shown here is derived from an EMBL/GenBank/DDBJ whole genome shotgun (WGS) entry which is preliminary data.</text>
</comment>
<accession>A0A645JLU7</accession>
<evidence type="ECO:0000313" key="1">
    <source>
        <dbReference type="EMBL" id="MPN64635.1"/>
    </source>
</evidence>
<gene>
    <name evidence="1" type="ORF">SDC9_212411</name>
</gene>
<reference evidence="1" key="1">
    <citation type="submission" date="2019-08" db="EMBL/GenBank/DDBJ databases">
        <authorList>
            <person name="Kucharzyk K."/>
            <person name="Murdoch R.W."/>
            <person name="Higgins S."/>
            <person name="Loffler F."/>
        </authorList>
    </citation>
    <scope>NUCLEOTIDE SEQUENCE</scope>
</reference>
<proteinExistence type="predicted"/>